<evidence type="ECO:0000313" key="3">
    <source>
        <dbReference type="Proteomes" id="UP000290649"/>
    </source>
</evidence>
<proteinExistence type="predicted"/>
<dbReference type="EMBL" id="QOUX01000047">
    <property type="protein sequence ID" value="RXI96670.1"/>
    <property type="molecule type" value="Genomic_DNA"/>
</dbReference>
<keyword evidence="3" id="KW-1185">Reference proteome</keyword>
<reference evidence="2 3" key="1">
    <citation type="journal article" date="2019" name="Int. J. Syst. Evol. Microbiol.">
        <title>Anaerobacillus alkaliphilus sp. nov., a novel alkaliphilic and moderately halophilic bacterium.</title>
        <authorList>
            <person name="Borsodi A.K."/>
            <person name="Aszalos J.M."/>
            <person name="Bihari P."/>
            <person name="Nagy I."/>
            <person name="Schumann P."/>
            <person name="Sproer C."/>
            <person name="Kovacs A.L."/>
            <person name="Boka K."/>
            <person name="Dobosy P."/>
            <person name="Ovari M."/>
            <person name="Szili-Kovacs T."/>
            <person name="Toth E."/>
        </authorList>
    </citation>
    <scope>NUCLEOTIDE SEQUENCE [LARGE SCALE GENOMIC DNA]</scope>
    <source>
        <strain evidence="2 3">B16-10</strain>
    </source>
</reference>
<dbReference type="CDD" id="cd02440">
    <property type="entry name" value="AdoMet_MTases"/>
    <property type="match status" value="1"/>
</dbReference>
<protein>
    <submittedName>
        <fullName evidence="2">Methyltransferase domain-containing protein</fullName>
    </submittedName>
</protein>
<sequence length="195" mass="22606">MLELVKGVFTVDAKTKWDQKYLDRLENLEKPIANTRLKELSPYLTGGKALDLACGLGANSLFLAENGYEVQAFDISDVAVDYVKKEAEEQGLAVYPRMVDLTDINSLEILDRMFDLIIITYYLDRAIFPFVKTIVMEKGYFFMETFYKSPSGEGKVSEHFKLHTGELLAEFRDWQILYYEENEHEGRQTIFARKR</sequence>
<evidence type="ECO:0000313" key="2">
    <source>
        <dbReference type="EMBL" id="RXI96670.1"/>
    </source>
</evidence>
<keyword evidence="2" id="KW-0489">Methyltransferase</keyword>
<gene>
    <name evidence="2" type="ORF">DS745_23515</name>
</gene>
<dbReference type="Proteomes" id="UP000290649">
    <property type="component" value="Unassembled WGS sequence"/>
</dbReference>
<keyword evidence="2" id="KW-0808">Transferase</keyword>
<accession>A0A4Q0VP46</accession>
<comment type="caution">
    <text evidence="2">The sequence shown here is derived from an EMBL/GenBank/DDBJ whole genome shotgun (WGS) entry which is preliminary data.</text>
</comment>
<dbReference type="Gene3D" id="3.40.50.150">
    <property type="entry name" value="Vaccinia Virus protein VP39"/>
    <property type="match status" value="1"/>
</dbReference>
<feature type="domain" description="Tellurite resistance methyltransferase TehB-like" evidence="1">
    <location>
        <begin position="43"/>
        <end position="185"/>
    </location>
</feature>
<dbReference type="AlphaFoldDB" id="A0A4Q0VP46"/>
<organism evidence="2 3">
    <name type="scientific">Anaerobacillus alkaliphilus</name>
    <dbReference type="NCBI Taxonomy" id="1548597"/>
    <lineage>
        <taxon>Bacteria</taxon>
        <taxon>Bacillati</taxon>
        <taxon>Bacillota</taxon>
        <taxon>Bacilli</taxon>
        <taxon>Bacillales</taxon>
        <taxon>Bacillaceae</taxon>
        <taxon>Anaerobacillus</taxon>
    </lineage>
</organism>
<dbReference type="OrthoDB" id="9804312at2"/>
<dbReference type="Pfam" id="PF03848">
    <property type="entry name" value="TehB"/>
    <property type="match status" value="1"/>
</dbReference>
<dbReference type="InterPro" id="IPR015985">
    <property type="entry name" value="TehB-like_dom"/>
</dbReference>
<name>A0A4Q0VP46_9BACI</name>
<evidence type="ECO:0000259" key="1">
    <source>
        <dbReference type="Pfam" id="PF03848"/>
    </source>
</evidence>
<dbReference type="SUPFAM" id="SSF53335">
    <property type="entry name" value="S-adenosyl-L-methionine-dependent methyltransferases"/>
    <property type="match status" value="1"/>
</dbReference>
<dbReference type="GO" id="GO:0032259">
    <property type="term" value="P:methylation"/>
    <property type="evidence" value="ECO:0007669"/>
    <property type="project" value="UniProtKB-KW"/>
</dbReference>
<dbReference type="GO" id="GO:0008168">
    <property type="term" value="F:methyltransferase activity"/>
    <property type="evidence" value="ECO:0007669"/>
    <property type="project" value="UniProtKB-KW"/>
</dbReference>
<dbReference type="InterPro" id="IPR029063">
    <property type="entry name" value="SAM-dependent_MTases_sf"/>
</dbReference>